<evidence type="ECO:0000313" key="2">
    <source>
        <dbReference type="Proteomes" id="UP001596297"/>
    </source>
</evidence>
<reference evidence="2" key="1">
    <citation type="journal article" date="2019" name="Int. J. Syst. Evol. Microbiol.">
        <title>The Global Catalogue of Microorganisms (GCM) 10K type strain sequencing project: providing services to taxonomists for standard genome sequencing and annotation.</title>
        <authorList>
            <consortium name="The Broad Institute Genomics Platform"/>
            <consortium name="The Broad Institute Genome Sequencing Center for Infectious Disease"/>
            <person name="Wu L."/>
            <person name="Ma J."/>
        </authorList>
    </citation>
    <scope>NUCLEOTIDE SEQUENCE [LARGE SCALE GENOMIC DNA]</scope>
    <source>
        <strain evidence="2">CGMCC 1.15772</strain>
    </source>
</reference>
<proteinExistence type="predicted"/>
<accession>A0ABW1YFP0</accession>
<sequence length="111" mass="12676">MLVDQPASVQEFAQALGWKDKVEMVAELDLFEDQSWLQNDESVSEPTPTELPDGLRDAIDLYGSRFSDLQDPAWQQYLATFNWRTGQPSEAERWLDLYRDLARAGVVPGEN</sequence>
<organism evidence="1 2">
    <name type="scientific">Deinococcus lacus</name>
    <dbReference type="NCBI Taxonomy" id="392561"/>
    <lineage>
        <taxon>Bacteria</taxon>
        <taxon>Thermotogati</taxon>
        <taxon>Deinococcota</taxon>
        <taxon>Deinococci</taxon>
        <taxon>Deinococcales</taxon>
        <taxon>Deinococcaceae</taxon>
        <taxon>Deinococcus</taxon>
    </lineage>
</organism>
<evidence type="ECO:0000313" key="1">
    <source>
        <dbReference type="EMBL" id="MFC6592375.1"/>
    </source>
</evidence>
<protein>
    <submittedName>
        <fullName evidence="1">Uncharacterized protein</fullName>
    </submittedName>
</protein>
<name>A0ABW1YFP0_9DEIO</name>
<gene>
    <name evidence="1" type="ORF">ACFP81_10485</name>
</gene>
<comment type="caution">
    <text evidence="1">The sequence shown here is derived from an EMBL/GenBank/DDBJ whole genome shotgun (WGS) entry which is preliminary data.</text>
</comment>
<keyword evidence="2" id="KW-1185">Reference proteome</keyword>
<dbReference type="EMBL" id="JBHSWD010000001">
    <property type="protein sequence ID" value="MFC6592375.1"/>
    <property type="molecule type" value="Genomic_DNA"/>
</dbReference>
<dbReference type="Proteomes" id="UP001596297">
    <property type="component" value="Unassembled WGS sequence"/>
</dbReference>
<dbReference type="RefSeq" id="WP_380083399.1">
    <property type="nucleotide sequence ID" value="NZ_JBHSWD010000001.1"/>
</dbReference>